<evidence type="ECO:0000256" key="1">
    <source>
        <dbReference type="SAM" id="MobiDB-lite"/>
    </source>
</evidence>
<feature type="compositionally biased region" description="Basic residues" evidence="1">
    <location>
        <begin position="24"/>
        <end position="35"/>
    </location>
</feature>
<feature type="compositionally biased region" description="Low complexity" evidence="1">
    <location>
        <begin position="633"/>
        <end position="653"/>
    </location>
</feature>
<dbReference type="OrthoDB" id="10686599at2759"/>
<reference evidence="2 3" key="1">
    <citation type="journal article" date="2016" name="Nat. Commun.">
        <title>Extremotolerant tardigrade genome and improved radiotolerance of human cultured cells by tardigrade-unique protein.</title>
        <authorList>
            <person name="Hashimoto T."/>
            <person name="Horikawa D.D."/>
            <person name="Saito Y."/>
            <person name="Kuwahara H."/>
            <person name="Kozuka-Hata H."/>
            <person name="Shin-I T."/>
            <person name="Minakuchi Y."/>
            <person name="Ohishi K."/>
            <person name="Motoyama A."/>
            <person name="Aizu T."/>
            <person name="Enomoto A."/>
            <person name="Kondo K."/>
            <person name="Tanaka S."/>
            <person name="Hara Y."/>
            <person name="Koshikawa S."/>
            <person name="Sagara H."/>
            <person name="Miura T."/>
            <person name="Yokobori S."/>
            <person name="Miyagawa K."/>
            <person name="Suzuki Y."/>
            <person name="Kubo T."/>
            <person name="Oyama M."/>
            <person name="Kohara Y."/>
            <person name="Fujiyama A."/>
            <person name="Arakawa K."/>
            <person name="Katayama T."/>
            <person name="Toyoda A."/>
            <person name="Kunieda T."/>
        </authorList>
    </citation>
    <scope>NUCLEOTIDE SEQUENCE [LARGE SCALE GENOMIC DNA]</scope>
    <source>
        <strain evidence="2 3">YOKOZUNA-1</strain>
    </source>
</reference>
<evidence type="ECO:0000313" key="2">
    <source>
        <dbReference type="EMBL" id="GAV01770.1"/>
    </source>
</evidence>
<accession>A0A1D1VJI9</accession>
<feature type="region of interest" description="Disordered" evidence="1">
    <location>
        <begin position="184"/>
        <end position="234"/>
    </location>
</feature>
<feature type="region of interest" description="Disordered" evidence="1">
    <location>
        <begin position="446"/>
        <end position="466"/>
    </location>
</feature>
<feature type="compositionally biased region" description="Basic and acidic residues" evidence="1">
    <location>
        <begin position="188"/>
        <end position="229"/>
    </location>
</feature>
<feature type="compositionally biased region" description="Low complexity" evidence="1">
    <location>
        <begin position="351"/>
        <end position="373"/>
    </location>
</feature>
<dbReference type="Proteomes" id="UP000186922">
    <property type="component" value="Unassembled WGS sequence"/>
</dbReference>
<comment type="caution">
    <text evidence="2">The sequence shown here is derived from an EMBL/GenBank/DDBJ whole genome shotgun (WGS) entry which is preliminary data.</text>
</comment>
<feature type="compositionally biased region" description="Basic and acidic residues" evidence="1">
    <location>
        <begin position="258"/>
        <end position="277"/>
    </location>
</feature>
<organism evidence="2 3">
    <name type="scientific">Ramazzottius varieornatus</name>
    <name type="common">Water bear</name>
    <name type="synonym">Tardigrade</name>
    <dbReference type="NCBI Taxonomy" id="947166"/>
    <lineage>
        <taxon>Eukaryota</taxon>
        <taxon>Metazoa</taxon>
        <taxon>Ecdysozoa</taxon>
        <taxon>Tardigrada</taxon>
        <taxon>Eutardigrada</taxon>
        <taxon>Parachela</taxon>
        <taxon>Hypsibioidea</taxon>
        <taxon>Ramazzottiidae</taxon>
        <taxon>Ramazzottius</taxon>
    </lineage>
</organism>
<dbReference type="AlphaFoldDB" id="A0A1D1VJI9"/>
<protein>
    <submittedName>
        <fullName evidence="2">Uncharacterized protein</fullName>
    </submittedName>
</protein>
<keyword evidence="3" id="KW-1185">Reference proteome</keyword>
<feature type="compositionally biased region" description="Low complexity" evidence="1">
    <location>
        <begin position="672"/>
        <end position="681"/>
    </location>
</feature>
<gene>
    <name evidence="2" type="primary">RvY_12428-1</name>
    <name evidence="2" type="synonym">RvY_12428.1</name>
    <name evidence="2" type="ORF">RvY_12428</name>
</gene>
<feature type="compositionally biased region" description="Polar residues" evidence="1">
    <location>
        <begin position="682"/>
        <end position="707"/>
    </location>
</feature>
<name>A0A1D1VJI9_RAMVA</name>
<dbReference type="EMBL" id="BDGG01000007">
    <property type="protein sequence ID" value="GAV01770.1"/>
    <property type="molecule type" value="Genomic_DNA"/>
</dbReference>
<feature type="region of interest" description="Disordered" evidence="1">
    <location>
        <begin position="246"/>
        <end position="396"/>
    </location>
</feature>
<feature type="compositionally biased region" description="Low complexity" evidence="1">
    <location>
        <begin position="46"/>
        <end position="55"/>
    </location>
</feature>
<evidence type="ECO:0000313" key="3">
    <source>
        <dbReference type="Proteomes" id="UP000186922"/>
    </source>
</evidence>
<feature type="region of interest" description="Disordered" evidence="1">
    <location>
        <begin position="21"/>
        <end position="60"/>
    </location>
</feature>
<sequence length="707" mass="75418">MMVEVQAEEAVLLRDGQELDAVKSGKKKGRNRKKPVASAAALQTKSSGRQLSSHGSSDDIEVDSAISSAASEVKAPSAFPAGNVMVNDQLAYGLALVMGLEATVRTLNGAGFCGLIHSFGPGEVVLCEVTVTPPENEASEDGKDERETMETDYVCISLHDVVDLVVESVPDDGAIDVLDGTFTAPADEQPKKAQKVKDATLKGEAKGKESVDAKAVVEEKSEEKAKEKTVVSSRASRLDCLMDGQEEAQVSPFSAKPLHQESHNSTTKERYGEERQDSLPFNHHNGRSLPGGNAPPAERYPPPRHSAPTRMPFIHNDRSRHYGPGPNYRPSVRPNRSSHNHWKQRPANTYPKAAAHPGPAAAAKAAEKPGQPATEVVTPTAKTATQADGPTEGGSGRLQEAIATATATAAQEVEEVAWRAEAQKAEETVVVGNPWSSTSNVWHRRHVPSSPQALPAATASDPVSLPEDGDNQRFVDSFRQAATTLNPEADEFVPRVGSRMEEESVMAQSPNVHGALFSPMSPPARAAIFPFQPAPPGMLPAMPLSPTAGAWLPMEAFQQQAAQGLPPHVLPVPNMFVPLDVQAFINGPGGFPAAPFFHSIAPNGEAQGIYMPILPPLESYYASLLFHQMQAHLQHAQQQQQQVPHSPPQQASQRQEGAEVDGEGERRPPSCPSSGLTSPSSNQTLSQMSSPLSFAQVPSTTSDLSSS</sequence>
<proteinExistence type="predicted"/>
<feature type="region of interest" description="Disordered" evidence="1">
    <location>
        <begin position="633"/>
        <end position="707"/>
    </location>
</feature>